<keyword evidence="2" id="KW-0812">Transmembrane</keyword>
<gene>
    <name evidence="3" type="primary">steA</name>
    <name evidence="3" type="ORF">RDV89_04070</name>
</gene>
<feature type="transmembrane region" description="Helical" evidence="2">
    <location>
        <begin position="352"/>
        <end position="371"/>
    </location>
</feature>
<proteinExistence type="predicted"/>
<feature type="region of interest" description="Disordered" evidence="1">
    <location>
        <begin position="1"/>
        <end position="20"/>
    </location>
</feature>
<dbReference type="InterPro" id="IPR047795">
    <property type="entry name" value="Put_SteA-like"/>
</dbReference>
<dbReference type="EMBL" id="JAVYII010000002">
    <property type="protein sequence ID" value="MDT9592228.1"/>
    <property type="molecule type" value="Genomic_DNA"/>
</dbReference>
<accession>A0ABU3PSR2</accession>
<dbReference type="RefSeq" id="WP_315731547.1">
    <property type="nucleotide sequence ID" value="NZ_JAVYII010000002.1"/>
</dbReference>
<dbReference type="NCBIfam" id="NF040608">
    <property type="entry name" value="division_SteA"/>
    <property type="match status" value="1"/>
</dbReference>
<keyword evidence="2" id="KW-1133">Transmembrane helix</keyword>
<evidence type="ECO:0000313" key="4">
    <source>
        <dbReference type="Proteomes" id="UP001268542"/>
    </source>
</evidence>
<keyword evidence="4" id="KW-1185">Reference proteome</keyword>
<comment type="caution">
    <text evidence="3">The sequence shown here is derived from an EMBL/GenBank/DDBJ whole genome shotgun (WGS) entry which is preliminary data.</text>
</comment>
<protein>
    <submittedName>
        <fullName evidence="3">Cytokinetic ring protein SteA</fullName>
    </submittedName>
</protein>
<sequence>MRLRTRTDGTPVLPGTSGPVRVGRRVTTLVPRLRAGDVALLDLVDMDQATAQSLVDAGVAAVLNVQPMVSGRFPNRGPQVLVDAGLPVVDSLGEGVLKLVRDGAAVRVHEGAVHVEGAEEPVATGREVDAELVARLLAEAREGLTSQLDTFTHNASEFLRREQDLLLHGRGIPDVDAPIAERPVVVVVRNESSDDVLRSLKRFLTEQRPVLVGVDRAADDLLAAGRPADVVVLSSGIDAALPSTKALKAATDVIAVVPEGISREAAAQLDRLGVRPRKVQTRATAEDVALLIADRERASVIVGVGVSATLPDFLDRQRAGLASTYLTRLRVGGRLVDASTVPTLYSGSIRPVHLLVLALVGLLVVVAAISVTPVGQMWGEDVAASFGSVVDYLQGLFR</sequence>
<evidence type="ECO:0000256" key="2">
    <source>
        <dbReference type="SAM" id="Phobius"/>
    </source>
</evidence>
<dbReference type="Proteomes" id="UP001268542">
    <property type="component" value="Unassembled WGS sequence"/>
</dbReference>
<evidence type="ECO:0000313" key="3">
    <source>
        <dbReference type="EMBL" id="MDT9592228.1"/>
    </source>
</evidence>
<reference evidence="3 4" key="1">
    <citation type="submission" date="2023-08" db="EMBL/GenBank/DDBJ databases">
        <title>Nocardioides seae sp. nov., a bacterium isolated from a soil.</title>
        <authorList>
            <person name="Wang X."/>
        </authorList>
    </citation>
    <scope>NUCLEOTIDE SEQUENCE [LARGE SCALE GENOMIC DNA]</scope>
    <source>
        <strain evidence="3 4">YZH12</strain>
    </source>
</reference>
<keyword evidence="2" id="KW-0472">Membrane</keyword>
<name>A0ABU3PSR2_9ACTN</name>
<evidence type="ECO:0000256" key="1">
    <source>
        <dbReference type="SAM" id="MobiDB-lite"/>
    </source>
</evidence>
<organism evidence="3 4">
    <name type="scientific">Nocardioides imazamoxiresistens</name>
    <dbReference type="NCBI Taxonomy" id="3231893"/>
    <lineage>
        <taxon>Bacteria</taxon>
        <taxon>Bacillati</taxon>
        <taxon>Actinomycetota</taxon>
        <taxon>Actinomycetes</taxon>
        <taxon>Propionibacteriales</taxon>
        <taxon>Nocardioidaceae</taxon>
        <taxon>Nocardioides</taxon>
    </lineage>
</organism>